<accession>A0A5B1BNA3</accession>
<organism evidence="4 5">
    <name type="scientific">Mycobacterium simiae</name>
    <name type="common">Mycobacterium habana</name>
    <dbReference type="NCBI Taxonomy" id="1784"/>
    <lineage>
        <taxon>Bacteria</taxon>
        <taxon>Bacillati</taxon>
        <taxon>Actinomycetota</taxon>
        <taxon>Actinomycetes</taxon>
        <taxon>Mycobacteriales</taxon>
        <taxon>Mycobacteriaceae</taxon>
        <taxon>Mycobacterium</taxon>
        <taxon>Mycobacterium simiae complex</taxon>
    </lineage>
</organism>
<dbReference type="OrthoDB" id="9800864at2"/>
<dbReference type="SUPFAM" id="SSF48256">
    <property type="entry name" value="Citrate synthase"/>
    <property type="match status" value="1"/>
</dbReference>
<dbReference type="GO" id="GO:0006099">
    <property type="term" value="P:tricarboxylic acid cycle"/>
    <property type="evidence" value="ECO:0007669"/>
    <property type="project" value="UniProtKB-UniPathway"/>
</dbReference>
<dbReference type="EMBL" id="VTZN01000057">
    <property type="protein sequence ID" value="KAA1250107.1"/>
    <property type="molecule type" value="Genomic_DNA"/>
</dbReference>
<gene>
    <name evidence="4" type="ORF">F0Q45_11365</name>
</gene>
<evidence type="ECO:0000256" key="3">
    <source>
        <dbReference type="SAM" id="MobiDB-lite"/>
    </source>
</evidence>
<dbReference type="InterPro" id="IPR016143">
    <property type="entry name" value="Citrate_synth-like_sm_a-sub"/>
</dbReference>
<evidence type="ECO:0000256" key="1">
    <source>
        <dbReference type="ARBA" id="ARBA00005163"/>
    </source>
</evidence>
<name>A0A5B1BNA3_MYCSI</name>
<dbReference type="InterPro" id="IPR002020">
    <property type="entry name" value="Citrate_synthase"/>
</dbReference>
<comment type="pathway">
    <text evidence="1">Carbohydrate metabolism; tricarboxylic acid cycle.</text>
</comment>
<protein>
    <recommendedName>
        <fullName evidence="2">citrate synthase (unknown stereospecificity)</fullName>
        <ecNumber evidence="2">2.3.3.16</ecNumber>
    </recommendedName>
</protein>
<dbReference type="GO" id="GO:0036440">
    <property type="term" value="F:citrate synthase activity"/>
    <property type="evidence" value="ECO:0007669"/>
    <property type="project" value="UniProtKB-EC"/>
</dbReference>
<dbReference type="Proteomes" id="UP000324701">
    <property type="component" value="Unassembled WGS sequence"/>
</dbReference>
<dbReference type="Pfam" id="PF00285">
    <property type="entry name" value="Citrate_synt"/>
    <property type="match status" value="1"/>
</dbReference>
<dbReference type="EC" id="2.3.3.16" evidence="2"/>
<dbReference type="InterPro" id="IPR036969">
    <property type="entry name" value="Citrate_synthase_sf"/>
</dbReference>
<sequence length="263" mass="28892">MPRKNTAMMALTVTATAISNHSGTISSWTQLVRARPAGRIISRSFVDMVRHPADYHRLATTTRENPKPQFSPQIQLLGVSDFSRMRVAAARNGHRWLEICHVLERDMATATGIKPNLDLPTGPAYHLMGFDIGCFTTLFVMSRITGWTAHIMEQTAANALIRPLSEYAGPLQRPLVITRRSPLSRATARRGRFGDSADGAMATGPGGRDGGWLLDNVERGSSGVPLATVGTPTGSNARLREKILFRQSAQLYCGVAERRGRRW</sequence>
<dbReference type="Gene3D" id="1.10.230.10">
    <property type="entry name" value="Cytochrome P450-Terp, domain 2"/>
    <property type="match status" value="1"/>
</dbReference>
<proteinExistence type="predicted"/>
<dbReference type="PRINTS" id="PR00143">
    <property type="entry name" value="CITRTSNTHASE"/>
</dbReference>
<evidence type="ECO:0000313" key="4">
    <source>
        <dbReference type="EMBL" id="KAA1250107.1"/>
    </source>
</evidence>
<dbReference type="AlphaFoldDB" id="A0A5B1BNA3"/>
<keyword evidence="5" id="KW-1185">Reference proteome</keyword>
<evidence type="ECO:0000256" key="2">
    <source>
        <dbReference type="ARBA" id="ARBA00012972"/>
    </source>
</evidence>
<feature type="region of interest" description="Disordered" evidence="3">
    <location>
        <begin position="187"/>
        <end position="206"/>
    </location>
</feature>
<dbReference type="Gene3D" id="1.10.580.10">
    <property type="entry name" value="Citrate Synthase, domain 1"/>
    <property type="match status" value="1"/>
</dbReference>
<dbReference type="UniPathway" id="UPA00223"/>
<reference evidence="4 5" key="1">
    <citation type="submission" date="2019-09" db="EMBL/GenBank/DDBJ databases">
        <title>Report of infection by Mycobacterium simiae a patient suffering from pulmonary tuberculosis.</title>
        <authorList>
            <person name="Mohanty P.S."/>
            <person name="Bansal A.K."/>
            <person name="Singh H."/>
            <person name="Sharma S."/>
            <person name="Patil S.A."/>
            <person name="Upadhaya P."/>
            <person name="Singh P.K."/>
            <person name="Kumar D."/>
            <person name="Kumar S."/>
            <person name="Singh R.K."/>
            <person name="Chaudhary B."/>
        </authorList>
    </citation>
    <scope>NUCLEOTIDE SEQUENCE [LARGE SCALE GENOMIC DNA]</scope>
    <source>
        <strain evidence="4 5">JAL-560-SIM</strain>
    </source>
</reference>
<dbReference type="InterPro" id="IPR016142">
    <property type="entry name" value="Citrate_synth-like_lrg_a-sub"/>
</dbReference>
<evidence type="ECO:0000313" key="5">
    <source>
        <dbReference type="Proteomes" id="UP000324701"/>
    </source>
</evidence>
<comment type="caution">
    <text evidence="4">The sequence shown here is derived from an EMBL/GenBank/DDBJ whole genome shotgun (WGS) entry which is preliminary data.</text>
</comment>